<dbReference type="SMART" id="SM00460">
    <property type="entry name" value="TGc"/>
    <property type="match status" value="1"/>
</dbReference>
<protein>
    <submittedName>
        <fullName evidence="3">Transglutaminase</fullName>
    </submittedName>
</protein>
<dbReference type="InterPro" id="IPR052901">
    <property type="entry name" value="Bact_TGase-like"/>
</dbReference>
<dbReference type="OrthoDB" id="9804872at2"/>
<gene>
    <name evidence="3" type="ORF">SCL_2806</name>
</gene>
<feature type="transmembrane region" description="Helical" evidence="1">
    <location>
        <begin position="128"/>
        <end position="146"/>
    </location>
</feature>
<keyword evidence="4" id="KW-1185">Reference proteome</keyword>
<dbReference type="Pfam" id="PF13559">
    <property type="entry name" value="DUF4129"/>
    <property type="match status" value="1"/>
</dbReference>
<evidence type="ECO:0000313" key="4">
    <source>
        <dbReference type="Proteomes" id="UP000243180"/>
    </source>
</evidence>
<dbReference type="Pfam" id="PF11992">
    <property type="entry name" value="TgpA_N"/>
    <property type="match status" value="1"/>
</dbReference>
<feature type="transmembrane region" description="Helical" evidence="1">
    <location>
        <begin position="58"/>
        <end position="76"/>
    </location>
</feature>
<dbReference type="KEGG" id="slim:SCL_2806"/>
<sequence>MNALSVDRRVLQSLIAAGGFAVAPHAFELPLWIIGVFVASASWRYGIEVFQWYRPGRLVRFGLMLLTLAAVFRQYHTLLGRDPGMALLITLIGLKFLELKTTRDLVVSLFVFYLIILGSFLYGQSLWLGAWALLATTASTAALVHLTQPTGLDRSQRLRLSGVMLAKAAPLMLVVYLLFPRISGTLWGLPADAHSGLTGMPDTMQPGSIRSLSESSEVAFRVDFDGAPPRQSELYWRGLVFTGFDGRGWQRVQAPKAEVTPFVPQGEARRYHVTLEPSNKPWMPALDLPAIRPQGARYGADFTLEHREPIRERLNYTLTSYTRYNTGALEPAEREHALQLPPDAGPRARALAARWQRENGNPQQIAQAALDYFRRENFVYTLSPPLLGDNPVDEFLFGTRRGFCEHYAAAFVALMRAAGIPSRVVVGYLGGELNTAGDYLIVRQSDAHAWAEIWLAGRGWVRVDPTGAIAPERIELGLDAVRRLEQQGLALGSLSSDAVLRVLELGWFEVMARQARWYWDYTNLAWYRWVVDYGKERQERLLTSLGLEDISWGRLTGLLTTGVLLVMLIYALLLWRPKKSTDPAQVAYLRFCRKLARAGLTRAPHEGSHAFAARAARQRADLAMSISEITGLYEDLRYGRATSDRKKSVSLKKRVANFRV</sequence>
<keyword evidence="1" id="KW-0812">Transmembrane</keyword>
<dbReference type="EMBL" id="AP014879">
    <property type="protein sequence ID" value="BAV35083.1"/>
    <property type="molecule type" value="Genomic_DNA"/>
</dbReference>
<dbReference type="SUPFAM" id="SSF54001">
    <property type="entry name" value="Cysteine proteinases"/>
    <property type="match status" value="1"/>
</dbReference>
<evidence type="ECO:0000259" key="2">
    <source>
        <dbReference type="SMART" id="SM00460"/>
    </source>
</evidence>
<dbReference type="RefSeq" id="WP_096361765.1">
    <property type="nucleotide sequence ID" value="NZ_AP014879.1"/>
</dbReference>
<dbReference type="Gene3D" id="3.10.620.30">
    <property type="match status" value="1"/>
</dbReference>
<dbReference type="Proteomes" id="UP000243180">
    <property type="component" value="Chromosome"/>
</dbReference>
<proteinExistence type="predicted"/>
<dbReference type="PANTHER" id="PTHR42736:SF1">
    <property type="entry name" value="PROTEIN-GLUTAMINE GAMMA-GLUTAMYLTRANSFERASE"/>
    <property type="match status" value="1"/>
</dbReference>
<dbReference type="InterPro" id="IPR038765">
    <property type="entry name" value="Papain-like_cys_pep_sf"/>
</dbReference>
<reference evidence="3 4" key="1">
    <citation type="submission" date="2015-05" db="EMBL/GenBank/DDBJ databases">
        <title>Complete genome sequence of a sulfur-oxidizing gammaproteobacterium strain HA5.</title>
        <authorList>
            <person name="Miura A."/>
            <person name="Kojima H."/>
            <person name="Fukui M."/>
        </authorList>
    </citation>
    <scope>NUCLEOTIDE SEQUENCE [LARGE SCALE GENOMIC DNA]</scope>
    <source>
        <strain evidence="3 4">HA5</strain>
    </source>
</reference>
<feature type="transmembrane region" description="Helical" evidence="1">
    <location>
        <begin position="105"/>
        <end position="122"/>
    </location>
</feature>
<name>A0A1B4XJV9_9GAMM</name>
<dbReference type="PANTHER" id="PTHR42736">
    <property type="entry name" value="PROTEIN-GLUTAMINE GAMMA-GLUTAMYLTRANSFERASE"/>
    <property type="match status" value="1"/>
</dbReference>
<keyword evidence="1" id="KW-0472">Membrane</keyword>
<keyword evidence="1" id="KW-1133">Transmembrane helix</keyword>
<evidence type="ECO:0000313" key="3">
    <source>
        <dbReference type="EMBL" id="BAV35083.1"/>
    </source>
</evidence>
<feature type="transmembrane region" description="Helical" evidence="1">
    <location>
        <begin position="158"/>
        <end position="179"/>
    </location>
</feature>
<evidence type="ECO:0000256" key="1">
    <source>
        <dbReference type="SAM" id="Phobius"/>
    </source>
</evidence>
<organism evidence="3 4">
    <name type="scientific">Sulfuricaulis limicola</name>
    <dbReference type="NCBI Taxonomy" id="1620215"/>
    <lineage>
        <taxon>Bacteria</taxon>
        <taxon>Pseudomonadati</taxon>
        <taxon>Pseudomonadota</taxon>
        <taxon>Gammaproteobacteria</taxon>
        <taxon>Acidiferrobacterales</taxon>
        <taxon>Acidiferrobacteraceae</taxon>
        <taxon>Sulfuricaulis</taxon>
    </lineage>
</organism>
<dbReference type="InParanoid" id="A0A1B4XJV9"/>
<dbReference type="InterPro" id="IPR002931">
    <property type="entry name" value="Transglutaminase-like"/>
</dbReference>
<dbReference type="InterPro" id="IPR025403">
    <property type="entry name" value="TgpA-like_C"/>
</dbReference>
<dbReference type="AlphaFoldDB" id="A0A1B4XJV9"/>
<feature type="domain" description="Transglutaminase-like" evidence="2">
    <location>
        <begin position="396"/>
        <end position="467"/>
    </location>
</feature>
<dbReference type="Pfam" id="PF01841">
    <property type="entry name" value="Transglut_core"/>
    <property type="match status" value="1"/>
</dbReference>
<accession>A0A1B4XJV9</accession>
<dbReference type="InterPro" id="IPR021878">
    <property type="entry name" value="TgpA_N"/>
</dbReference>
<feature type="transmembrane region" description="Helical" evidence="1">
    <location>
        <begin position="552"/>
        <end position="575"/>
    </location>
</feature>